<feature type="compositionally biased region" description="Basic and acidic residues" evidence="1">
    <location>
        <begin position="1"/>
        <end position="13"/>
    </location>
</feature>
<feature type="region of interest" description="Disordered" evidence="1">
    <location>
        <begin position="99"/>
        <end position="144"/>
    </location>
</feature>
<feature type="compositionally biased region" description="Basic and acidic residues" evidence="1">
    <location>
        <begin position="551"/>
        <end position="565"/>
    </location>
</feature>
<feature type="compositionally biased region" description="Low complexity" evidence="1">
    <location>
        <begin position="294"/>
        <end position="304"/>
    </location>
</feature>
<dbReference type="EMBL" id="CP144754">
    <property type="protein sequence ID" value="WVZ98602.1"/>
    <property type="molecule type" value="Genomic_DNA"/>
</dbReference>
<reference evidence="2 3" key="1">
    <citation type="submission" date="2024-02" db="EMBL/GenBank/DDBJ databases">
        <title>High-quality chromosome-scale genome assembly of Pensacola bahiagrass (Paspalum notatum Flugge var. saurae).</title>
        <authorList>
            <person name="Vega J.M."/>
            <person name="Podio M."/>
            <person name="Orjuela J."/>
            <person name="Siena L.A."/>
            <person name="Pessino S.C."/>
            <person name="Combes M.C."/>
            <person name="Mariac C."/>
            <person name="Albertini E."/>
            <person name="Pupilli F."/>
            <person name="Ortiz J.P.A."/>
            <person name="Leblanc O."/>
        </authorList>
    </citation>
    <scope>NUCLEOTIDE SEQUENCE [LARGE SCALE GENOMIC DNA]</scope>
    <source>
        <strain evidence="2">R1</strain>
        <tissue evidence="2">Leaf</tissue>
    </source>
</reference>
<feature type="compositionally biased region" description="Basic and acidic residues" evidence="1">
    <location>
        <begin position="572"/>
        <end position="584"/>
    </location>
</feature>
<evidence type="ECO:0000313" key="3">
    <source>
        <dbReference type="Proteomes" id="UP001341281"/>
    </source>
</evidence>
<feature type="region of interest" description="Disordered" evidence="1">
    <location>
        <begin position="242"/>
        <end position="266"/>
    </location>
</feature>
<dbReference type="PANTHER" id="PTHR47067:SF25">
    <property type="entry name" value="OS05G0420500 PROTEIN"/>
    <property type="match status" value="1"/>
</dbReference>
<feature type="compositionally biased region" description="Low complexity" evidence="1">
    <location>
        <begin position="868"/>
        <end position="878"/>
    </location>
</feature>
<feature type="region of interest" description="Disordered" evidence="1">
    <location>
        <begin position="288"/>
        <end position="464"/>
    </location>
</feature>
<feature type="compositionally biased region" description="Polar residues" evidence="1">
    <location>
        <begin position="338"/>
        <end position="348"/>
    </location>
</feature>
<evidence type="ECO:0008006" key="4">
    <source>
        <dbReference type="Google" id="ProtNLM"/>
    </source>
</evidence>
<feature type="compositionally biased region" description="Polar residues" evidence="1">
    <location>
        <begin position="14"/>
        <end position="25"/>
    </location>
</feature>
<protein>
    <recommendedName>
        <fullName evidence="4">TPX2 C-terminal domain-containing protein</fullName>
    </recommendedName>
</protein>
<feature type="compositionally biased region" description="Polar residues" evidence="1">
    <location>
        <begin position="607"/>
        <end position="617"/>
    </location>
</feature>
<feature type="compositionally biased region" description="Polar residues" evidence="1">
    <location>
        <begin position="455"/>
        <end position="464"/>
    </location>
</feature>
<sequence>MRRRPDGDQRFQEETSVQDISQGSSQMFGHGSISFGRFDLESLQWEKWSVFANDRRHEEFGKFNGLVAKKKAYFEEYFKRIRELKALQQQNQQTELHLEYSGDGSDSSQTGEHEPAADHGAPNESETLVDDSMERTTAATTSEHEMECYGYHENERLCNEFSASTYSSPTGCSQQICKQMRENVGGKIDLLKQDANSSQDDSGIVHEIMIAPKRIIEKGSQIAQASKIIPKTVKTTSSNVTDHTIVTKGPGSGIPSVKNQMAKPEKNILSLRRPREATSDLVGASARSGIVGLRRPSSPASQRPSIRERRPVTRDASRKPSELTSPCRPSTSERRPGTRQSALTNVDNASPCRPPTADRRTITKELASNQCNIATPHRPSTANRRPVTKDSTPKLSSIATPRPPSAGRCAVTKDSTPKPFNIYTQRRPSTADRRPIPKESAPKYLNVASPHRPTTGKSHTGTTDIASKDVGIATSCRPSAVKQCPITRESAHKHADVVTLCRPTAERHPIVRDVAPKHGTVALPSRPSTADRCSIARDVAPKRALLLRPSTAERRPVSRDVEPKHAPPHRPSTAERRPVTRETALKQTNVGSSYWPLTPDRCLTKRSGITTPRQPSTGERRPITHGSTMKPDPKTPIRSRATPKFLNGAIVTEVTPQKAVTPSVVKSSKLEFHVDGNQKSSPLNLPPTKMLASNQGLENFRKPNKGLQEGVWAHAYKSINVTPQQTGRVKTRAPVPPPPPPPPCRPYCTEKAMNVHSSPVGPQLHTGTNPVSRILQHNHFKLGSENEASDGPGKASWSAANARGPFITGRPTEPAIHQPRPVTSPNAAHENIPAVRLGRSSRTAYTSARRGLQPVTAPSSPASRPPKARVGGRAAARPPSRRRRPSCPAAPSVHPDAAGFPPAPHRRRLGRPAPPSSPSTRSAAVSIDELRPAAADSCQRYANLRRRLLIDPHLSKDEEGAPDLIVENPLSQIRRQTLI</sequence>
<feature type="region of interest" description="Disordered" evidence="1">
    <location>
        <begin position="1"/>
        <end position="25"/>
    </location>
</feature>
<dbReference type="PANTHER" id="PTHR47067">
    <property type="entry name" value="TPX2 (TARGETING PROTEIN FOR XKLP2) PROTEIN FAMILY-RELATED"/>
    <property type="match status" value="1"/>
</dbReference>
<proteinExistence type="predicted"/>
<evidence type="ECO:0000256" key="1">
    <source>
        <dbReference type="SAM" id="MobiDB-lite"/>
    </source>
</evidence>
<accession>A0AAQ3UY57</accession>
<dbReference type="Proteomes" id="UP001341281">
    <property type="component" value="Chromosome 10"/>
</dbReference>
<evidence type="ECO:0000313" key="2">
    <source>
        <dbReference type="EMBL" id="WVZ98602.1"/>
    </source>
</evidence>
<feature type="compositionally biased region" description="Polar residues" evidence="1">
    <location>
        <begin position="366"/>
        <end position="386"/>
    </location>
</feature>
<gene>
    <name evidence="2" type="ORF">U9M48_044020</name>
</gene>
<feature type="region of interest" description="Disordered" evidence="1">
    <location>
        <begin position="723"/>
        <end position="742"/>
    </location>
</feature>
<feature type="compositionally biased region" description="Low complexity" evidence="1">
    <location>
        <begin position="840"/>
        <end position="850"/>
    </location>
</feature>
<feature type="compositionally biased region" description="Basic and acidic residues" evidence="1">
    <location>
        <begin position="305"/>
        <end position="321"/>
    </location>
</feature>
<feature type="compositionally biased region" description="Basic and acidic residues" evidence="1">
    <location>
        <begin position="429"/>
        <end position="441"/>
    </location>
</feature>
<feature type="region of interest" description="Disordered" evidence="1">
    <location>
        <begin position="545"/>
        <end position="640"/>
    </location>
</feature>
<dbReference type="AlphaFoldDB" id="A0AAQ3UY57"/>
<feature type="region of interest" description="Disordered" evidence="1">
    <location>
        <begin position="783"/>
        <end position="924"/>
    </location>
</feature>
<name>A0AAQ3UY57_PASNO</name>
<keyword evidence="3" id="KW-1185">Reference proteome</keyword>
<organism evidence="2 3">
    <name type="scientific">Paspalum notatum var. saurae</name>
    <dbReference type="NCBI Taxonomy" id="547442"/>
    <lineage>
        <taxon>Eukaryota</taxon>
        <taxon>Viridiplantae</taxon>
        <taxon>Streptophyta</taxon>
        <taxon>Embryophyta</taxon>
        <taxon>Tracheophyta</taxon>
        <taxon>Spermatophyta</taxon>
        <taxon>Magnoliopsida</taxon>
        <taxon>Liliopsida</taxon>
        <taxon>Poales</taxon>
        <taxon>Poaceae</taxon>
        <taxon>PACMAD clade</taxon>
        <taxon>Panicoideae</taxon>
        <taxon>Andropogonodae</taxon>
        <taxon>Paspaleae</taxon>
        <taxon>Paspalinae</taxon>
        <taxon>Paspalum</taxon>
    </lineage>
</organism>
<dbReference type="InterPro" id="IPR044216">
    <property type="entry name" value="WDL7"/>
</dbReference>